<accession>A0ACC1Z2C3</accession>
<name>A0ACC1Z2C3_MELAZ</name>
<protein>
    <submittedName>
        <fullName evidence="1">Pentatricopeptide repeat-containing protein</fullName>
    </submittedName>
</protein>
<proteinExistence type="predicted"/>
<evidence type="ECO:0000313" key="2">
    <source>
        <dbReference type="Proteomes" id="UP001164539"/>
    </source>
</evidence>
<dbReference type="EMBL" id="CM051394">
    <property type="protein sequence ID" value="KAJ4729613.1"/>
    <property type="molecule type" value="Genomic_DNA"/>
</dbReference>
<organism evidence="1 2">
    <name type="scientific">Melia azedarach</name>
    <name type="common">Chinaberry tree</name>
    <dbReference type="NCBI Taxonomy" id="155640"/>
    <lineage>
        <taxon>Eukaryota</taxon>
        <taxon>Viridiplantae</taxon>
        <taxon>Streptophyta</taxon>
        <taxon>Embryophyta</taxon>
        <taxon>Tracheophyta</taxon>
        <taxon>Spermatophyta</taxon>
        <taxon>Magnoliopsida</taxon>
        <taxon>eudicotyledons</taxon>
        <taxon>Gunneridae</taxon>
        <taxon>Pentapetalae</taxon>
        <taxon>rosids</taxon>
        <taxon>malvids</taxon>
        <taxon>Sapindales</taxon>
        <taxon>Meliaceae</taxon>
        <taxon>Melia</taxon>
    </lineage>
</organism>
<sequence>MVVCLSYAPDPLPLKIPLLSSTSKLRFGSQEALFLLRKCRNFDQLKLIHAKIIRHSLSDDQVLVRKLLDLCSSYGKMDYALLLFRQIRCPQTFTWNFMIRALTINGSSQQALLLYNLMICKGFPPDKFTFPFVIKACITSLAMEKGKEVHGLAIKTGFSRDMFVQNTLMDLYFKCGDVNSGRRVFEKMRIRSVVSWTTMISGLAACGNLDAARVAFEQMETRNVVSWTAMINVYARNNRPQEAFELFQRMQLDNVRPNEFTLVGLLQACTELGSPKLGGWIHDFALKNGFELGVYLGTALIDMYSKCGSLEDARKVFDKMKIKNLATWNSMITSLGVHGHGEEALALFTQMEKANVQPDAITFVGVLCACVNTNNVIEGYRYFQYMREHYGITPILEHYTCMIELYNCANMEDEPCKVLKTMPEKLNENTTFLRLYTIPEKLNGFTAAALLNPSIDESVAGIDKIFHLLTKE</sequence>
<reference evidence="1 2" key="1">
    <citation type="journal article" date="2023" name="Science">
        <title>Complex scaffold remodeling in plant triterpene biosynthesis.</title>
        <authorList>
            <person name="De La Pena R."/>
            <person name="Hodgson H."/>
            <person name="Liu J.C."/>
            <person name="Stephenson M.J."/>
            <person name="Martin A.C."/>
            <person name="Owen C."/>
            <person name="Harkess A."/>
            <person name="Leebens-Mack J."/>
            <person name="Jimenez L.E."/>
            <person name="Osbourn A."/>
            <person name="Sattely E.S."/>
        </authorList>
    </citation>
    <scope>NUCLEOTIDE SEQUENCE [LARGE SCALE GENOMIC DNA]</scope>
    <source>
        <strain evidence="2">cv. JPN11</strain>
        <tissue evidence="1">Leaf</tissue>
    </source>
</reference>
<dbReference type="Proteomes" id="UP001164539">
    <property type="component" value="Chromosome 1"/>
</dbReference>
<gene>
    <name evidence="1" type="ORF">OWV82_002362</name>
</gene>
<comment type="caution">
    <text evidence="1">The sequence shown here is derived from an EMBL/GenBank/DDBJ whole genome shotgun (WGS) entry which is preliminary data.</text>
</comment>
<evidence type="ECO:0000313" key="1">
    <source>
        <dbReference type="EMBL" id="KAJ4729613.1"/>
    </source>
</evidence>
<keyword evidence="2" id="KW-1185">Reference proteome</keyword>